<evidence type="ECO:0000256" key="6">
    <source>
        <dbReference type="ARBA" id="ARBA00023136"/>
    </source>
</evidence>
<feature type="transmembrane region" description="Helical" evidence="8">
    <location>
        <begin position="558"/>
        <end position="582"/>
    </location>
</feature>
<feature type="region of interest" description="Disordered" evidence="7">
    <location>
        <begin position="133"/>
        <end position="163"/>
    </location>
</feature>
<gene>
    <name evidence="12" type="ORF">K3177_00465</name>
</gene>
<dbReference type="SUPFAM" id="SSF82689">
    <property type="entry name" value="Mechanosensitive channel protein MscS (YggB), C-terminal domain"/>
    <property type="match status" value="1"/>
</dbReference>
<evidence type="ECO:0000256" key="3">
    <source>
        <dbReference type="ARBA" id="ARBA00022475"/>
    </source>
</evidence>
<dbReference type="RefSeq" id="WP_221596297.1">
    <property type="nucleotide sequence ID" value="NZ_JAIGNQ010000001.1"/>
</dbReference>
<organism evidence="12 13">
    <name type="scientific">Qipengyuania pacifica</name>
    <dbReference type="NCBI Taxonomy" id="2860199"/>
    <lineage>
        <taxon>Bacteria</taxon>
        <taxon>Pseudomonadati</taxon>
        <taxon>Pseudomonadota</taxon>
        <taxon>Alphaproteobacteria</taxon>
        <taxon>Sphingomonadales</taxon>
        <taxon>Erythrobacteraceae</taxon>
        <taxon>Qipengyuania</taxon>
    </lineage>
</organism>
<dbReference type="Gene3D" id="2.30.30.60">
    <property type="match status" value="1"/>
</dbReference>
<evidence type="ECO:0000256" key="2">
    <source>
        <dbReference type="ARBA" id="ARBA00008017"/>
    </source>
</evidence>
<feature type="transmembrane region" description="Helical" evidence="8">
    <location>
        <begin position="358"/>
        <end position="378"/>
    </location>
</feature>
<dbReference type="EMBL" id="JAIGNQ010000001">
    <property type="protein sequence ID" value="MBX7486977.1"/>
    <property type="molecule type" value="Genomic_DNA"/>
</dbReference>
<proteinExistence type="inferred from homology"/>
<feature type="signal peptide" evidence="9">
    <location>
        <begin position="1"/>
        <end position="17"/>
    </location>
</feature>
<feature type="domain" description="Mechanosensitive ion channel MscS" evidence="10">
    <location>
        <begin position="648"/>
        <end position="712"/>
    </location>
</feature>
<dbReference type="PANTHER" id="PTHR30347">
    <property type="entry name" value="POTASSIUM CHANNEL RELATED"/>
    <property type="match status" value="1"/>
</dbReference>
<keyword evidence="9" id="KW-0732">Signal</keyword>
<feature type="transmembrane region" description="Helical" evidence="8">
    <location>
        <begin position="237"/>
        <end position="258"/>
    </location>
</feature>
<dbReference type="PANTHER" id="PTHR30347:SF1">
    <property type="entry name" value="MECHANOSENSITIVE CHANNEL MSCK"/>
    <property type="match status" value="1"/>
</dbReference>
<protein>
    <submittedName>
        <fullName evidence="12">Mechanosensitive ion channel</fullName>
    </submittedName>
</protein>
<evidence type="ECO:0000256" key="4">
    <source>
        <dbReference type="ARBA" id="ARBA00022692"/>
    </source>
</evidence>
<dbReference type="InterPro" id="IPR011066">
    <property type="entry name" value="MscS_channel_C_sf"/>
</dbReference>
<dbReference type="InterPro" id="IPR049278">
    <property type="entry name" value="MS_channel_C"/>
</dbReference>
<dbReference type="Pfam" id="PF00924">
    <property type="entry name" value="MS_channel_2nd"/>
    <property type="match status" value="1"/>
</dbReference>
<keyword evidence="5 8" id="KW-1133">Transmembrane helix</keyword>
<evidence type="ECO:0000259" key="10">
    <source>
        <dbReference type="Pfam" id="PF00924"/>
    </source>
</evidence>
<sequence length="817" mass="87178">MKLLGAVVFAVTLTAQSAPQADASGEPAPSQVEPDIAPMPTAMPSASVEVRQGEVRAAAIALTDAQRRQERWDKTAAEAIKLLEKGARDLSPSDLAKWEELRAKLAEQRDEALAVSLQGTLPEKIARAQLEALGPPPEADATEDAQTASRREELEERLTLARGPSMAADDAHARAIVLIKEIDRVINSSQRGLVFKQVPSPLLPSSWAALFRDLGTKKIQASEGATVPSNLGDLGEITSGTVMIFGAVLLAFLGGLLASQRAIVRKLDRRVLQQSNAAAAIILTILRDLVVLLLPIGLLIVILVFGTLLDASAPVLSLVFLTVGLAGVVLVFGIWLGQSLLSPEIPSQRFIMMSDKRARASYLTVIGLSGVLALEAIYEGFERHFPFSAAATGVVPFILIGATGFLLFRLATLVVGRKNDAIENPEVGAALHAGHSGRRIDFIGIGARAMKVVAIATLLLSALGYDALARMFLSATLETMAIVALAILSFRRTMAIAKVIGGNFARSHEHMSELAPVALGILLIAVSIPLILLAWGLRPAQIGDFISVLRTGVSFGDVRISFGDVVTFSLVFAIGYVLTRWIQRIVEVTVLPRLSLDGGSKSALLTAIGYFGLLLSALIAITSAGLDLSSLAIVFGALSVGIGFGLQNVVANFISGIILLIERPIKKGDWIKVGDAEGIVEKVAVRATHIKAFDRDDVIVPNSELISGIVRNRTLVDTLGRVEIYVGIAYESDVALALQEAMAAVTSHPDVVRDPAPSVTVTEFGESALNLQVFAYIRDVARSNRVRGELHLEIFARFNEAGISIPYPQRNVRVEKA</sequence>
<feature type="domain" description="Mechanosensitive ion channel MscS C-terminal" evidence="11">
    <location>
        <begin position="722"/>
        <end position="805"/>
    </location>
</feature>
<reference evidence="12 13" key="1">
    <citation type="submission" date="2021-08" db="EMBL/GenBank/DDBJ databases">
        <title>Comparative Genomics Analysis of the Genus Qipengyuania Reveals Extensive Genetic Diversity and Metabolic Versatility, Including the Description of Fifteen Novel Species.</title>
        <authorList>
            <person name="Liu Y."/>
        </authorList>
    </citation>
    <scope>NUCLEOTIDE SEQUENCE [LARGE SCALE GENOMIC DNA]</scope>
    <source>
        <strain evidence="12 13">GH25</strain>
    </source>
</reference>
<accession>A0ABS7JGW1</accession>
<dbReference type="InterPro" id="IPR006686">
    <property type="entry name" value="MscS_channel_CS"/>
</dbReference>
<dbReference type="InterPro" id="IPR023408">
    <property type="entry name" value="MscS_beta-dom_sf"/>
</dbReference>
<keyword evidence="13" id="KW-1185">Reference proteome</keyword>
<feature type="transmembrane region" description="Helical" evidence="8">
    <location>
        <begin position="384"/>
        <end position="408"/>
    </location>
</feature>
<feature type="transmembrane region" description="Helical" evidence="8">
    <location>
        <begin position="603"/>
        <end position="626"/>
    </location>
</feature>
<evidence type="ECO:0000313" key="13">
    <source>
        <dbReference type="Proteomes" id="UP000776651"/>
    </source>
</evidence>
<feature type="chain" id="PRO_5046386825" evidence="9">
    <location>
        <begin position="18"/>
        <end position="817"/>
    </location>
</feature>
<feature type="transmembrane region" description="Helical" evidence="8">
    <location>
        <begin position="471"/>
        <end position="490"/>
    </location>
</feature>
<dbReference type="SUPFAM" id="SSF50182">
    <property type="entry name" value="Sm-like ribonucleoproteins"/>
    <property type="match status" value="1"/>
</dbReference>
<comment type="caution">
    <text evidence="12">The sequence shown here is derived from an EMBL/GenBank/DDBJ whole genome shotgun (WGS) entry which is preliminary data.</text>
</comment>
<feature type="transmembrane region" description="Helical" evidence="8">
    <location>
        <begin position="514"/>
        <end position="538"/>
    </location>
</feature>
<keyword evidence="4 8" id="KW-0812">Transmembrane</keyword>
<dbReference type="SUPFAM" id="SSF82861">
    <property type="entry name" value="Mechanosensitive channel protein MscS (YggB), transmembrane region"/>
    <property type="match status" value="1"/>
</dbReference>
<feature type="transmembrane region" description="Helical" evidence="8">
    <location>
        <begin position="315"/>
        <end position="337"/>
    </location>
</feature>
<name>A0ABS7JGW1_9SPHN</name>
<dbReference type="InterPro" id="IPR006685">
    <property type="entry name" value="MscS_channel_2nd"/>
</dbReference>
<keyword evidence="6 8" id="KW-0472">Membrane</keyword>
<dbReference type="Gene3D" id="3.30.70.100">
    <property type="match status" value="1"/>
</dbReference>
<evidence type="ECO:0000313" key="12">
    <source>
        <dbReference type="EMBL" id="MBX7486977.1"/>
    </source>
</evidence>
<dbReference type="InterPro" id="IPR010920">
    <property type="entry name" value="LSM_dom_sf"/>
</dbReference>
<feature type="transmembrane region" description="Helical" evidence="8">
    <location>
        <begin position="445"/>
        <end position="465"/>
    </location>
</feature>
<feature type="compositionally biased region" description="Basic and acidic residues" evidence="7">
    <location>
        <begin position="149"/>
        <end position="159"/>
    </location>
</feature>
<evidence type="ECO:0000256" key="1">
    <source>
        <dbReference type="ARBA" id="ARBA00004651"/>
    </source>
</evidence>
<evidence type="ECO:0000256" key="8">
    <source>
        <dbReference type="SAM" id="Phobius"/>
    </source>
</evidence>
<evidence type="ECO:0000259" key="11">
    <source>
        <dbReference type="Pfam" id="PF21082"/>
    </source>
</evidence>
<dbReference type="Pfam" id="PF21082">
    <property type="entry name" value="MS_channel_3rd"/>
    <property type="match status" value="1"/>
</dbReference>
<evidence type="ECO:0000256" key="7">
    <source>
        <dbReference type="SAM" id="MobiDB-lite"/>
    </source>
</evidence>
<dbReference type="InterPro" id="IPR052702">
    <property type="entry name" value="MscS-like_channel"/>
</dbReference>
<keyword evidence="3" id="KW-1003">Cell membrane</keyword>
<comment type="similarity">
    <text evidence="2">Belongs to the MscS (TC 1.A.23) family.</text>
</comment>
<dbReference type="Gene3D" id="1.10.287.1260">
    <property type="match status" value="1"/>
</dbReference>
<feature type="transmembrane region" description="Helical" evidence="8">
    <location>
        <begin position="632"/>
        <end position="661"/>
    </location>
</feature>
<comment type="subcellular location">
    <subcellularLocation>
        <location evidence="1">Cell membrane</location>
        <topology evidence="1">Multi-pass membrane protein</topology>
    </subcellularLocation>
</comment>
<evidence type="ECO:0000256" key="9">
    <source>
        <dbReference type="SAM" id="SignalP"/>
    </source>
</evidence>
<evidence type="ECO:0000256" key="5">
    <source>
        <dbReference type="ARBA" id="ARBA00022989"/>
    </source>
</evidence>
<dbReference type="PROSITE" id="PS01246">
    <property type="entry name" value="UPF0003"/>
    <property type="match status" value="1"/>
</dbReference>
<dbReference type="Proteomes" id="UP000776651">
    <property type="component" value="Unassembled WGS sequence"/>
</dbReference>
<dbReference type="InterPro" id="IPR011014">
    <property type="entry name" value="MscS_channel_TM-2"/>
</dbReference>
<feature type="transmembrane region" description="Helical" evidence="8">
    <location>
        <begin position="279"/>
        <end position="309"/>
    </location>
</feature>